<keyword evidence="1" id="KW-0560">Oxidoreductase</keyword>
<dbReference type="RefSeq" id="WP_345267050.1">
    <property type="nucleotide sequence ID" value="NZ_BAABIM010000003.1"/>
</dbReference>
<dbReference type="Gene3D" id="3.30.70.2520">
    <property type="match status" value="1"/>
</dbReference>
<dbReference type="InterPro" id="IPR016167">
    <property type="entry name" value="FAD-bd_PCMH_sub1"/>
</dbReference>
<gene>
    <name evidence="3" type="ORF">GCM10023226_28760</name>
</gene>
<dbReference type="Proteomes" id="UP001500621">
    <property type="component" value="Unassembled WGS sequence"/>
</dbReference>
<dbReference type="PROSITE" id="PS51387">
    <property type="entry name" value="FAD_PCMH"/>
    <property type="match status" value="1"/>
</dbReference>
<dbReference type="Pfam" id="PF04030">
    <property type="entry name" value="ALO"/>
    <property type="match status" value="1"/>
</dbReference>
<sequence>MSERWQNWARLESARPTRTVTPPDVEAVAAEVVRARAAGESVKMVGSGHSFTAIAAPEHTLLRPEGLQGVVAVDREAMTVTARAGTRLDDFNRSLEHLGLSLHNMGDIAEQTLAGAVSTGTHGTGGVAAGLAAQVVGLELVTGTGEVLRASATEHPEVLEMARVGLGALGVLTSLTFAVEPLFALEARERPMGWDEALARYDELTAEHHHVDLYWWPHTDGLLVKTNTRLADLDDLRPVPRLQGWVDDELLANRVLGAGLAAANLVPRATAPFNRTVTRLVPDRTYSDVAHRVFTSHRGVVFREMEYAVPRAAGLTALREARAALEASGVQVGMPVEVRCAPADDIPLSTGAGRDSLYLAFHTHHRADHARYFAAVESVMRAHEGRPHWGKLHTRQADGLAALYPRFGDFLAMRDRLDPDRVFANPYLRRVLGP</sequence>
<dbReference type="InterPro" id="IPR007173">
    <property type="entry name" value="ALO_C"/>
</dbReference>
<dbReference type="InterPro" id="IPR016166">
    <property type="entry name" value="FAD-bd_PCMH"/>
</dbReference>
<evidence type="ECO:0000259" key="2">
    <source>
        <dbReference type="PROSITE" id="PS51387"/>
    </source>
</evidence>
<reference evidence="4" key="1">
    <citation type="journal article" date="2019" name="Int. J. Syst. Evol. Microbiol.">
        <title>The Global Catalogue of Microorganisms (GCM) 10K type strain sequencing project: providing services to taxonomists for standard genome sequencing and annotation.</title>
        <authorList>
            <consortium name="The Broad Institute Genomics Platform"/>
            <consortium name="The Broad Institute Genome Sequencing Center for Infectious Disease"/>
            <person name="Wu L."/>
            <person name="Ma J."/>
        </authorList>
    </citation>
    <scope>NUCLEOTIDE SEQUENCE [LARGE SCALE GENOMIC DNA]</scope>
    <source>
        <strain evidence="4">JCM 18127</strain>
    </source>
</reference>
<dbReference type="Gene3D" id="3.30.465.10">
    <property type="match status" value="1"/>
</dbReference>
<protein>
    <submittedName>
        <fullName evidence="3">D-arabinono-1,4-lactone oxidase</fullName>
    </submittedName>
</protein>
<evidence type="ECO:0000256" key="1">
    <source>
        <dbReference type="ARBA" id="ARBA00023002"/>
    </source>
</evidence>
<name>A0ABP8WH87_9ACTN</name>
<dbReference type="InterPro" id="IPR010031">
    <property type="entry name" value="FAD_lactone_oxidase-like"/>
</dbReference>
<dbReference type="Gene3D" id="1.10.45.10">
    <property type="entry name" value="Vanillyl-alcohol Oxidase, Chain A, domain 4"/>
    <property type="match status" value="1"/>
</dbReference>
<dbReference type="SUPFAM" id="SSF56176">
    <property type="entry name" value="FAD-binding/transporter-associated domain-like"/>
    <property type="match status" value="1"/>
</dbReference>
<dbReference type="EMBL" id="BAABIM010000003">
    <property type="protein sequence ID" value="GAA4689171.1"/>
    <property type="molecule type" value="Genomic_DNA"/>
</dbReference>
<dbReference type="NCBIfam" id="TIGR01679">
    <property type="entry name" value="bact_FAD_ox"/>
    <property type="match status" value="1"/>
</dbReference>
<dbReference type="InterPro" id="IPR016171">
    <property type="entry name" value="Vanillyl_alc_oxidase_C-sub2"/>
</dbReference>
<dbReference type="Gene3D" id="3.30.43.10">
    <property type="entry name" value="Uridine Diphospho-n-acetylenolpyruvylglucosamine Reductase, domain 2"/>
    <property type="match status" value="1"/>
</dbReference>
<dbReference type="PIRSF" id="PIRSF000136">
    <property type="entry name" value="LGO_GLO"/>
    <property type="match status" value="1"/>
</dbReference>
<dbReference type="InterPro" id="IPR006094">
    <property type="entry name" value="Oxid_FAD_bind_N"/>
</dbReference>
<dbReference type="InterPro" id="IPR036318">
    <property type="entry name" value="FAD-bd_PCMH-like_sf"/>
</dbReference>
<accession>A0ABP8WH87</accession>
<proteinExistence type="predicted"/>
<dbReference type="PANTHER" id="PTHR43762">
    <property type="entry name" value="L-GULONOLACTONE OXIDASE"/>
    <property type="match status" value="1"/>
</dbReference>
<dbReference type="InterPro" id="IPR016169">
    <property type="entry name" value="FAD-bd_PCMH_sub2"/>
</dbReference>
<organism evidence="3 4">
    <name type="scientific">Nocardioides nanhaiensis</name>
    <dbReference type="NCBI Taxonomy" id="1476871"/>
    <lineage>
        <taxon>Bacteria</taxon>
        <taxon>Bacillati</taxon>
        <taxon>Actinomycetota</taxon>
        <taxon>Actinomycetes</taxon>
        <taxon>Propionibacteriales</taxon>
        <taxon>Nocardioidaceae</taxon>
        <taxon>Nocardioides</taxon>
    </lineage>
</organism>
<keyword evidence="4" id="KW-1185">Reference proteome</keyword>
<dbReference type="Gene3D" id="3.30.70.2530">
    <property type="match status" value="1"/>
</dbReference>
<evidence type="ECO:0000313" key="4">
    <source>
        <dbReference type="Proteomes" id="UP001500621"/>
    </source>
</evidence>
<dbReference type="Pfam" id="PF01565">
    <property type="entry name" value="FAD_binding_4"/>
    <property type="match status" value="1"/>
</dbReference>
<dbReference type="PANTHER" id="PTHR43762:SF1">
    <property type="entry name" value="D-ARABINONO-1,4-LACTONE OXIDASE"/>
    <property type="match status" value="1"/>
</dbReference>
<evidence type="ECO:0000313" key="3">
    <source>
        <dbReference type="EMBL" id="GAA4689171.1"/>
    </source>
</evidence>
<comment type="caution">
    <text evidence="3">The sequence shown here is derived from an EMBL/GenBank/DDBJ whole genome shotgun (WGS) entry which is preliminary data.</text>
</comment>
<feature type="domain" description="FAD-binding PCMH-type" evidence="2">
    <location>
        <begin position="12"/>
        <end position="182"/>
    </location>
</feature>